<keyword evidence="3" id="KW-1185">Reference proteome</keyword>
<dbReference type="Proteomes" id="UP000664781">
    <property type="component" value="Unassembled WGS sequence"/>
</dbReference>
<reference evidence="2" key="1">
    <citation type="submission" date="2021-03" db="EMBL/GenBank/DDBJ databases">
        <title>Streptomyces strains.</title>
        <authorList>
            <person name="Lund M.B."/>
            <person name="Toerring T."/>
        </authorList>
    </citation>
    <scope>NUCLEOTIDE SEQUENCE</scope>
    <source>
        <strain evidence="2">JCM 4242</strain>
    </source>
</reference>
<feature type="transmembrane region" description="Helical" evidence="1">
    <location>
        <begin position="17"/>
        <end position="39"/>
    </location>
</feature>
<keyword evidence="1" id="KW-0812">Transmembrane</keyword>
<feature type="transmembrane region" description="Helical" evidence="1">
    <location>
        <begin position="59"/>
        <end position="83"/>
    </location>
</feature>
<evidence type="ECO:0000313" key="2">
    <source>
        <dbReference type="EMBL" id="MBO0652860.1"/>
    </source>
</evidence>
<name>A0A939JQ39_9ACTN</name>
<comment type="caution">
    <text evidence="2">The sequence shown here is derived from an EMBL/GenBank/DDBJ whole genome shotgun (WGS) entry which is preliminary data.</text>
</comment>
<evidence type="ECO:0000256" key="1">
    <source>
        <dbReference type="SAM" id="Phobius"/>
    </source>
</evidence>
<feature type="transmembrane region" description="Helical" evidence="1">
    <location>
        <begin position="90"/>
        <end position="111"/>
    </location>
</feature>
<evidence type="ECO:0000313" key="3">
    <source>
        <dbReference type="Proteomes" id="UP000664781"/>
    </source>
</evidence>
<keyword evidence="1" id="KW-0472">Membrane</keyword>
<dbReference type="RefSeq" id="WP_143587576.1">
    <property type="nucleotide sequence ID" value="NZ_JAFMOF010000001.1"/>
</dbReference>
<keyword evidence="1" id="KW-1133">Transmembrane helix</keyword>
<accession>A0A939JQ39</accession>
<dbReference type="EMBL" id="JAFMOF010000001">
    <property type="protein sequence ID" value="MBO0652860.1"/>
    <property type="molecule type" value="Genomic_DNA"/>
</dbReference>
<protein>
    <submittedName>
        <fullName evidence="2">Uncharacterized protein</fullName>
    </submittedName>
</protein>
<proteinExistence type="predicted"/>
<dbReference type="AlphaFoldDB" id="A0A939JQ39"/>
<gene>
    <name evidence="2" type="ORF">J1792_08685</name>
</gene>
<sequence length="121" mass="12685">MTTDQGQGQYQHSRAPYIVAMLVLTLIFMSPAIWVWTLQLQVVQNPSGSDWAGNHEANVHFAQLTGLIAGVPAAGGFLGALLAAARRHHAGAGAATGAFLATIGLIAFGVYDFLAHFTLAP</sequence>
<organism evidence="2 3">
    <name type="scientific">Streptomyces triculaminicus</name>
    <dbReference type="NCBI Taxonomy" id="2816232"/>
    <lineage>
        <taxon>Bacteria</taxon>
        <taxon>Bacillati</taxon>
        <taxon>Actinomycetota</taxon>
        <taxon>Actinomycetes</taxon>
        <taxon>Kitasatosporales</taxon>
        <taxon>Streptomycetaceae</taxon>
        <taxon>Streptomyces</taxon>
    </lineage>
</organism>